<name>A0A9P4HMA0_9PEZI</name>
<organism evidence="2 3">
    <name type="scientific">Saccharata proteae CBS 121410</name>
    <dbReference type="NCBI Taxonomy" id="1314787"/>
    <lineage>
        <taxon>Eukaryota</taxon>
        <taxon>Fungi</taxon>
        <taxon>Dikarya</taxon>
        <taxon>Ascomycota</taxon>
        <taxon>Pezizomycotina</taxon>
        <taxon>Dothideomycetes</taxon>
        <taxon>Dothideomycetes incertae sedis</taxon>
        <taxon>Botryosphaeriales</taxon>
        <taxon>Saccharataceae</taxon>
        <taxon>Saccharata</taxon>
    </lineage>
</organism>
<dbReference type="EMBL" id="ML978744">
    <property type="protein sequence ID" value="KAF2084234.1"/>
    <property type="molecule type" value="Genomic_DNA"/>
</dbReference>
<evidence type="ECO:0000313" key="3">
    <source>
        <dbReference type="Proteomes" id="UP000799776"/>
    </source>
</evidence>
<comment type="caution">
    <text evidence="2">The sequence shown here is derived from an EMBL/GenBank/DDBJ whole genome shotgun (WGS) entry which is preliminary data.</text>
</comment>
<accession>A0A9P4HMA0</accession>
<gene>
    <name evidence="2" type="ORF">K490DRAFT_59814</name>
</gene>
<evidence type="ECO:0000313" key="2">
    <source>
        <dbReference type="EMBL" id="KAF2084234.1"/>
    </source>
</evidence>
<feature type="region of interest" description="Disordered" evidence="1">
    <location>
        <begin position="202"/>
        <end position="260"/>
    </location>
</feature>
<keyword evidence="3" id="KW-1185">Reference proteome</keyword>
<sequence length="282" mass="31763">MSFELRDSVKRCALERRINYDDIVAHNHELQTETTCCRCSTSTSISLGEKYILKCKNNACLHAHCEDCVFKSRTMIDVGSTFVPLEQEDHATSYGTFCCHCGNLNAVKAAYWQHRKLWHINFLKQQCQECKTAYCQECRRVMRASLPGKKSKRRKIEAFRSRLQKIRAGEAPASPLRRIHTLPVEQPAKSLKRKADCLGLSAGGGTERASKRRRVEGPALDDDNGAPTKPAPTTNKKRKVDWGGDEEPPSKRRRLGHGVGKETGAVFQQTLGAVCDLLSFWK</sequence>
<dbReference type="Proteomes" id="UP000799776">
    <property type="component" value="Unassembled WGS sequence"/>
</dbReference>
<evidence type="ECO:0000256" key="1">
    <source>
        <dbReference type="SAM" id="MobiDB-lite"/>
    </source>
</evidence>
<protein>
    <submittedName>
        <fullName evidence="2">Uncharacterized protein</fullName>
    </submittedName>
</protein>
<dbReference type="AlphaFoldDB" id="A0A9P4HMA0"/>
<reference evidence="2" key="1">
    <citation type="journal article" date="2020" name="Stud. Mycol.">
        <title>101 Dothideomycetes genomes: a test case for predicting lifestyles and emergence of pathogens.</title>
        <authorList>
            <person name="Haridas S."/>
            <person name="Albert R."/>
            <person name="Binder M."/>
            <person name="Bloem J."/>
            <person name="Labutti K."/>
            <person name="Salamov A."/>
            <person name="Andreopoulos B."/>
            <person name="Baker S."/>
            <person name="Barry K."/>
            <person name="Bills G."/>
            <person name="Bluhm B."/>
            <person name="Cannon C."/>
            <person name="Castanera R."/>
            <person name="Culley D."/>
            <person name="Daum C."/>
            <person name="Ezra D."/>
            <person name="Gonzalez J."/>
            <person name="Henrissat B."/>
            <person name="Kuo A."/>
            <person name="Liang C."/>
            <person name="Lipzen A."/>
            <person name="Lutzoni F."/>
            <person name="Magnuson J."/>
            <person name="Mondo S."/>
            <person name="Nolan M."/>
            <person name="Ohm R."/>
            <person name="Pangilinan J."/>
            <person name="Park H.-J."/>
            <person name="Ramirez L."/>
            <person name="Alfaro M."/>
            <person name="Sun H."/>
            <person name="Tritt A."/>
            <person name="Yoshinaga Y."/>
            <person name="Zwiers L.-H."/>
            <person name="Turgeon B."/>
            <person name="Goodwin S."/>
            <person name="Spatafora J."/>
            <person name="Crous P."/>
            <person name="Grigoriev I."/>
        </authorList>
    </citation>
    <scope>NUCLEOTIDE SEQUENCE</scope>
    <source>
        <strain evidence="2">CBS 121410</strain>
    </source>
</reference>
<proteinExistence type="predicted"/>